<name>A0A915HGV9_ROMCU</name>
<evidence type="ECO:0000313" key="2">
    <source>
        <dbReference type="WBParaSite" id="nRc.2.0.1.t00546-RA"/>
    </source>
</evidence>
<accession>A0A915HGV9</accession>
<keyword evidence="1" id="KW-1185">Reference proteome</keyword>
<dbReference type="AlphaFoldDB" id="A0A915HGV9"/>
<proteinExistence type="predicted"/>
<evidence type="ECO:0000313" key="1">
    <source>
        <dbReference type="Proteomes" id="UP000887565"/>
    </source>
</evidence>
<dbReference type="Proteomes" id="UP000887565">
    <property type="component" value="Unplaced"/>
</dbReference>
<dbReference type="WBParaSite" id="nRc.2.0.1.t00546-RA">
    <property type="protein sequence ID" value="nRc.2.0.1.t00546-RA"/>
    <property type="gene ID" value="nRc.2.0.1.g00546"/>
</dbReference>
<reference evidence="2" key="1">
    <citation type="submission" date="2022-11" db="UniProtKB">
        <authorList>
            <consortium name="WormBaseParasite"/>
        </authorList>
    </citation>
    <scope>IDENTIFICATION</scope>
</reference>
<organism evidence="1 2">
    <name type="scientific">Romanomermis culicivorax</name>
    <name type="common">Nematode worm</name>
    <dbReference type="NCBI Taxonomy" id="13658"/>
    <lineage>
        <taxon>Eukaryota</taxon>
        <taxon>Metazoa</taxon>
        <taxon>Ecdysozoa</taxon>
        <taxon>Nematoda</taxon>
        <taxon>Enoplea</taxon>
        <taxon>Dorylaimia</taxon>
        <taxon>Mermithida</taxon>
        <taxon>Mermithoidea</taxon>
        <taxon>Mermithidae</taxon>
        <taxon>Romanomermis</taxon>
    </lineage>
</organism>
<sequence length="106" mass="11965">MIGLNQILIAVALIFVILTPFITMGANVEGRSRMSVTDGRKSDTIAKTVAAAMEHHSIKKRSWQKTSGLWGKRASSYFDDQIDTPPRFYNDQNYKRGWEKTSGLWG</sequence>
<protein>
    <submittedName>
        <fullName evidence="2">Uncharacterized protein</fullName>
    </submittedName>
</protein>